<evidence type="ECO:0000256" key="1">
    <source>
        <dbReference type="SAM" id="MobiDB-lite"/>
    </source>
</evidence>
<evidence type="ECO:0000313" key="2">
    <source>
        <dbReference type="EMBL" id="MFC4491819.1"/>
    </source>
</evidence>
<feature type="region of interest" description="Disordered" evidence="1">
    <location>
        <begin position="131"/>
        <end position="153"/>
    </location>
</feature>
<evidence type="ECO:0000313" key="3">
    <source>
        <dbReference type="Proteomes" id="UP001595999"/>
    </source>
</evidence>
<organism evidence="2 3">
    <name type="scientific">Chromobacterium aquaticum</name>
    <dbReference type="NCBI Taxonomy" id="467180"/>
    <lineage>
        <taxon>Bacteria</taxon>
        <taxon>Pseudomonadati</taxon>
        <taxon>Pseudomonadota</taxon>
        <taxon>Betaproteobacteria</taxon>
        <taxon>Neisseriales</taxon>
        <taxon>Chromobacteriaceae</taxon>
        <taxon>Chromobacterium</taxon>
    </lineage>
</organism>
<comment type="caution">
    <text evidence="2">The sequence shown here is derived from an EMBL/GenBank/DDBJ whole genome shotgun (WGS) entry which is preliminary data.</text>
</comment>
<keyword evidence="3" id="KW-1185">Reference proteome</keyword>
<dbReference type="EMBL" id="JBHSEK010000017">
    <property type="protein sequence ID" value="MFC4491819.1"/>
    <property type="molecule type" value="Genomic_DNA"/>
</dbReference>
<accession>A0ABV8ZVY3</accession>
<gene>
    <name evidence="2" type="ORF">ACFO0R_19585</name>
</gene>
<name>A0ABV8ZVY3_9NEIS</name>
<feature type="compositionally biased region" description="Low complexity" evidence="1">
    <location>
        <begin position="135"/>
        <end position="148"/>
    </location>
</feature>
<dbReference type="RefSeq" id="WP_231462940.1">
    <property type="nucleotide sequence ID" value="NZ_JAJOHW010000089.1"/>
</dbReference>
<sequence>MFDIRPFIKPLAITAAIALVFGAGFYSGQKVASTAAASRLQAVQLSHEQERSRAADAKAGELATALAGQQKLAEQANKLGWELLQTRSQLATTQTQLKQRIADATQSDGDRFTGLGPGGLRLYSSALGYPERDPGLPAANAGDAANPGQTGAAGAGLQPADLIAHAADYGAWCQQLEAQLGTLAHLHGGAPTQ</sequence>
<reference evidence="3" key="1">
    <citation type="journal article" date="2019" name="Int. J. Syst. Evol. Microbiol.">
        <title>The Global Catalogue of Microorganisms (GCM) 10K type strain sequencing project: providing services to taxonomists for standard genome sequencing and annotation.</title>
        <authorList>
            <consortium name="The Broad Institute Genomics Platform"/>
            <consortium name="The Broad Institute Genome Sequencing Center for Infectious Disease"/>
            <person name="Wu L."/>
            <person name="Ma J."/>
        </authorList>
    </citation>
    <scope>NUCLEOTIDE SEQUENCE [LARGE SCALE GENOMIC DNA]</scope>
    <source>
        <strain evidence="3">CGMCC 4.7608</strain>
    </source>
</reference>
<protein>
    <submittedName>
        <fullName evidence="2">Uncharacterized protein</fullName>
    </submittedName>
</protein>
<proteinExistence type="predicted"/>
<dbReference type="Proteomes" id="UP001595999">
    <property type="component" value="Unassembled WGS sequence"/>
</dbReference>